<dbReference type="EMBL" id="FOXX01000004">
    <property type="protein sequence ID" value="SFQ55296.1"/>
    <property type="molecule type" value="Genomic_DNA"/>
</dbReference>
<protein>
    <submittedName>
        <fullName evidence="1">Uncharacterized protein</fullName>
    </submittedName>
</protein>
<organism evidence="1 2">
    <name type="scientific">Priestia endophytica DSM 13796</name>
    <dbReference type="NCBI Taxonomy" id="1121089"/>
    <lineage>
        <taxon>Bacteria</taxon>
        <taxon>Bacillati</taxon>
        <taxon>Bacillota</taxon>
        <taxon>Bacilli</taxon>
        <taxon>Bacillales</taxon>
        <taxon>Bacillaceae</taxon>
        <taxon>Priestia</taxon>
    </lineage>
</organism>
<proteinExistence type="predicted"/>
<name>A0A1I5ZFQ7_9BACI</name>
<accession>A0A1I5ZFQ7</accession>
<sequence length="116" mass="12063">MSFEDKLRSAGRTVNDAVNNAVNGFENGLSHTFEESENILNGITDDIREKISENADGLAVMFRNSHPEADFDECVAMVTVGAAAYGASVGGPLGAAINAGGGVHAAHIACRRVFPG</sequence>
<gene>
    <name evidence="1" type="ORF">SAMN02745910_02032</name>
</gene>
<keyword evidence="2" id="KW-1185">Reference proteome</keyword>
<dbReference type="Proteomes" id="UP000182762">
    <property type="component" value="Unassembled WGS sequence"/>
</dbReference>
<comment type="caution">
    <text evidence="1">The sequence shown here is derived from an EMBL/GenBank/DDBJ whole genome shotgun (WGS) entry which is preliminary data.</text>
</comment>
<dbReference type="RefSeq" id="WP_061804275.1">
    <property type="nucleotide sequence ID" value="NZ_FOXX01000004.1"/>
</dbReference>
<evidence type="ECO:0000313" key="2">
    <source>
        <dbReference type="Proteomes" id="UP000182762"/>
    </source>
</evidence>
<dbReference type="GeneID" id="93710705"/>
<reference evidence="1 2" key="1">
    <citation type="submission" date="2016-10" db="EMBL/GenBank/DDBJ databases">
        <authorList>
            <person name="Varghese N."/>
            <person name="Submissions S."/>
        </authorList>
    </citation>
    <scope>NUCLEOTIDE SEQUENCE [LARGE SCALE GENOMIC DNA]</scope>
    <source>
        <strain evidence="1 2">DSM 13796</strain>
    </source>
</reference>
<evidence type="ECO:0000313" key="1">
    <source>
        <dbReference type="EMBL" id="SFQ55296.1"/>
    </source>
</evidence>